<organism evidence="2 3">
    <name type="scientific">Dyella mobilis</name>
    <dbReference type="NCBI Taxonomy" id="1849582"/>
    <lineage>
        <taxon>Bacteria</taxon>
        <taxon>Pseudomonadati</taxon>
        <taxon>Pseudomonadota</taxon>
        <taxon>Gammaproteobacteria</taxon>
        <taxon>Lysobacterales</taxon>
        <taxon>Rhodanobacteraceae</taxon>
        <taxon>Dyella</taxon>
    </lineage>
</organism>
<name>A0ABS2KE71_9GAMM</name>
<evidence type="ECO:0000256" key="1">
    <source>
        <dbReference type="SAM" id="MobiDB-lite"/>
    </source>
</evidence>
<evidence type="ECO:0000313" key="3">
    <source>
        <dbReference type="Proteomes" id="UP001430193"/>
    </source>
</evidence>
<evidence type="ECO:0008006" key="4">
    <source>
        <dbReference type="Google" id="ProtNLM"/>
    </source>
</evidence>
<feature type="region of interest" description="Disordered" evidence="1">
    <location>
        <begin position="371"/>
        <end position="395"/>
    </location>
</feature>
<comment type="caution">
    <text evidence="2">The sequence shown here is derived from an EMBL/GenBank/DDBJ whole genome shotgun (WGS) entry which is preliminary data.</text>
</comment>
<feature type="compositionally biased region" description="Basic and acidic residues" evidence="1">
    <location>
        <begin position="381"/>
        <end position="395"/>
    </location>
</feature>
<gene>
    <name evidence="2" type="ORF">ISS99_07500</name>
</gene>
<proteinExistence type="predicted"/>
<dbReference type="EMBL" id="JADIKF010000037">
    <property type="protein sequence ID" value="MBM7129365.1"/>
    <property type="molecule type" value="Genomic_DNA"/>
</dbReference>
<dbReference type="InterPro" id="IPR029058">
    <property type="entry name" value="AB_hydrolase_fold"/>
</dbReference>
<sequence length="415" mass="46556">MFFHGGLVDRAQGLKTATTLMQPYADSGTYPFFFIWNSGPWDVFKEIIEGCASDPVFVAAVNQGVFTVANKMAMTVDRQYFPKKSLKPIPEGTPPMPLGELAEFAKPYDRVWSKQVGAQLSVSHQELNEFSDFLATQRASARKAKASNLNWKKTQRADLLLWKIIQRFNSHHDHGLYTTVFEETFMAAGLGKFTKKIWDQMKVDVDKAFRDDPKAGGTAFIQQLKEAWAANPKLKVTLLGHSAGGIYVQRFIEALDAALGASRQQVEVITFASAISFERTMQGLDALKRRVSALRAFALTDAAESGYWEIKGVYDKSLLYIVSSLCEGDPDEDRPLVGMRRYWSRNPPYQQPYIDPVIRFIAPIPDTTRTVWSPTGSDAKPGCRSDAKNHGDFPIEPITERSTRYALAKGFSERQ</sequence>
<accession>A0ABS2KE71</accession>
<reference evidence="2" key="1">
    <citation type="submission" date="2020-10" db="EMBL/GenBank/DDBJ databases">
        <title>Phylogeny of dyella-like bacteria.</title>
        <authorList>
            <person name="Fu J."/>
        </authorList>
    </citation>
    <scope>NUCLEOTIDE SEQUENCE</scope>
    <source>
        <strain evidence="2">DHON07</strain>
    </source>
</reference>
<keyword evidence="3" id="KW-1185">Reference proteome</keyword>
<dbReference type="SUPFAM" id="SSF53474">
    <property type="entry name" value="alpha/beta-Hydrolases"/>
    <property type="match status" value="1"/>
</dbReference>
<evidence type="ECO:0000313" key="2">
    <source>
        <dbReference type="EMBL" id="MBM7129365.1"/>
    </source>
</evidence>
<dbReference type="Proteomes" id="UP001430193">
    <property type="component" value="Unassembled WGS sequence"/>
</dbReference>
<protein>
    <recommendedName>
        <fullName evidence="4">DUF2974 domain-containing protein</fullName>
    </recommendedName>
</protein>